<keyword evidence="2" id="KW-0812">Transmembrane</keyword>
<sequence>MTFVVVYFSLFGVGIGYMMRLVRKGPVTHEGRETNPGGAGQKRTPARPLSAAGEGFDEEHDGHAQAADRDQDKRN</sequence>
<feature type="compositionally biased region" description="Basic and acidic residues" evidence="1">
    <location>
        <begin position="60"/>
        <end position="75"/>
    </location>
</feature>
<proteinExistence type="predicted"/>
<comment type="caution">
    <text evidence="3">The sequence shown here is derived from an EMBL/GenBank/DDBJ whole genome shotgun (WGS) entry which is preliminary data.</text>
</comment>
<protein>
    <submittedName>
        <fullName evidence="3">Uncharacterized protein</fullName>
    </submittedName>
</protein>
<organism evidence="3 4">
    <name type="scientific">Pseudomonas aeruginosa</name>
    <dbReference type="NCBI Taxonomy" id="287"/>
    <lineage>
        <taxon>Bacteria</taxon>
        <taxon>Pseudomonadati</taxon>
        <taxon>Pseudomonadota</taxon>
        <taxon>Gammaproteobacteria</taxon>
        <taxon>Pseudomonadales</taxon>
        <taxon>Pseudomonadaceae</taxon>
        <taxon>Pseudomonas</taxon>
    </lineage>
</organism>
<gene>
    <name evidence="3" type="ORF">ALP65_00026</name>
</gene>
<keyword evidence="2" id="KW-1133">Transmembrane helix</keyword>
<feature type="transmembrane region" description="Helical" evidence="2">
    <location>
        <begin position="6"/>
        <end position="22"/>
    </location>
</feature>
<accession>A0A3M5E6Q5</accession>
<evidence type="ECO:0000313" key="4">
    <source>
        <dbReference type="Proteomes" id="UP000270834"/>
    </source>
</evidence>
<name>A0A3M5E6Q5_PSEAI</name>
<reference evidence="3 4" key="1">
    <citation type="submission" date="2018-08" db="EMBL/GenBank/DDBJ databases">
        <title>Recombination of ecologically and evolutionarily significant loci maintains genetic cohesion in the Pseudomonas syringae species complex.</title>
        <authorList>
            <person name="Dillon M."/>
            <person name="Thakur S."/>
            <person name="Almeida R.N.D."/>
            <person name="Weir B.S."/>
            <person name="Guttman D.S."/>
        </authorList>
    </citation>
    <scope>NUCLEOTIDE SEQUENCE [LARGE SCALE GENOMIC DNA]</scope>
    <source>
        <strain evidence="3 4">ICMP 7846</strain>
    </source>
</reference>
<evidence type="ECO:0000256" key="1">
    <source>
        <dbReference type="SAM" id="MobiDB-lite"/>
    </source>
</evidence>
<dbReference type="Proteomes" id="UP000270834">
    <property type="component" value="Unassembled WGS sequence"/>
</dbReference>
<feature type="region of interest" description="Disordered" evidence="1">
    <location>
        <begin position="28"/>
        <end position="75"/>
    </location>
</feature>
<evidence type="ECO:0000313" key="3">
    <source>
        <dbReference type="EMBL" id="RMS57144.1"/>
    </source>
</evidence>
<dbReference type="AlphaFoldDB" id="A0A3M5E6Q5"/>
<keyword evidence="2" id="KW-0472">Membrane</keyword>
<evidence type="ECO:0000256" key="2">
    <source>
        <dbReference type="SAM" id="Phobius"/>
    </source>
</evidence>
<dbReference type="EMBL" id="RBSQ01000477">
    <property type="protein sequence ID" value="RMS57144.1"/>
    <property type="molecule type" value="Genomic_DNA"/>
</dbReference>